<accession>A0A5M3M8A7</accession>
<dbReference type="KEGG" id="cput:CONPUDRAFT_159298"/>
<evidence type="ECO:0000313" key="2">
    <source>
        <dbReference type="Proteomes" id="UP000053558"/>
    </source>
</evidence>
<proteinExistence type="predicted"/>
<name>A0A5M3M8A7_CONPW</name>
<comment type="caution">
    <text evidence="1">The sequence shown here is derived from an EMBL/GenBank/DDBJ whole genome shotgun (WGS) entry which is preliminary data.</text>
</comment>
<gene>
    <name evidence="1" type="ORF">CONPUDRAFT_159298</name>
</gene>
<dbReference type="GeneID" id="19204068"/>
<keyword evidence="2" id="KW-1185">Reference proteome</keyword>
<dbReference type="EMBL" id="JH711589">
    <property type="protein sequence ID" value="EIW75166.1"/>
    <property type="molecule type" value="Genomic_DNA"/>
</dbReference>
<reference evidence="2" key="1">
    <citation type="journal article" date="2012" name="Science">
        <title>The Paleozoic origin of enzymatic lignin decomposition reconstructed from 31 fungal genomes.</title>
        <authorList>
            <person name="Floudas D."/>
            <person name="Binder M."/>
            <person name="Riley R."/>
            <person name="Barry K."/>
            <person name="Blanchette R.A."/>
            <person name="Henrissat B."/>
            <person name="Martinez A.T."/>
            <person name="Otillar R."/>
            <person name="Spatafora J.W."/>
            <person name="Yadav J.S."/>
            <person name="Aerts A."/>
            <person name="Benoit I."/>
            <person name="Boyd A."/>
            <person name="Carlson A."/>
            <person name="Copeland A."/>
            <person name="Coutinho P.M."/>
            <person name="de Vries R.P."/>
            <person name="Ferreira P."/>
            <person name="Findley K."/>
            <person name="Foster B."/>
            <person name="Gaskell J."/>
            <person name="Glotzer D."/>
            <person name="Gorecki P."/>
            <person name="Heitman J."/>
            <person name="Hesse C."/>
            <person name="Hori C."/>
            <person name="Igarashi K."/>
            <person name="Jurgens J.A."/>
            <person name="Kallen N."/>
            <person name="Kersten P."/>
            <person name="Kohler A."/>
            <person name="Kuees U."/>
            <person name="Kumar T.K.A."/>
            <person name="Kuo A."/>
            <person name="LaButti K."/>
            <person name="Larrondo L.F."/>
            <person name="Lindquist E."/>
            <person name="Ling A."/>
            <person name="Lombard V."/>
            <person name="Lucas S."/>
            <person name="Lundell T."/>
            <person name="Martin R."/>
            <person name="McLaughlin D.J."/>
            <person name="Morgenstern I."/>
            <person name="Morin E."/>
            <person name="Murat C."/>
            <person name="Nagy L.G."/>
            <person name="Nolan M."/>
            <person name="Ohm R.A."/>
            <person name="Patyshakuliyeva A."/>
            <person name="Rokas A."/>
            <person name="Ruiz-Duenas F.J."/>
            <person name="Sabat G."/>
            <person name="Salamov A."/>
            <person name="Samejima M."/>
            <person name="Schmutz J."/>
            <person name="Slot J.C."/>
            <person name="St John F."/>
            <person name="Stenlid J."/>
            <person name="Sun H."/>
            <person name="Sun S."/>
            <person name="Syed K."/>
            <person name="Tsang A."/>
            <person name="Wiebenga A."/>
            <person name="Young D."/>
            <person name="Pisabarro A."/>
            <person name="Eastwood D.C."/>
            <person name="Martin F."/>
            <person name="Cullen D."/>
            <person name="Grigoriev I.V."/>
            <person name="Hibbett D.S."/>
        </authorList>
    </citation>
    <scope>NUCLEOTIDE SEQUENCE [LARGE SCALE GENOMIC DNA]</scope>
    <source>
        <strain evidence="2">RWD-64-598 SS2</strain>
    </source>
</reference>
<dbReference type="RefSeq" id="XP_007774590.1">
    <property type="nucleotide sequence ID" value="XM_007776400.1"/>
</dbReference>
<organism evidence="1 2">
    <name type="scientific">Coniophora puteana (strain RWD-64-598)</name>
    <name type="common">Brown rot fungus</name>
    <dbReference type="NCBI Taxonomy" id="741705"/>
    <lineage>
        <taxon>Eukaryota</taxon>
        <taxon>Fungi</taxon>
        <taxon>Dikarya</taxon>
        <taxon>Basidiomycota</taxon>
        <taxon>Agaricomycotina</taxon>
        <taxon>Agaricomycetes</taxon>
        <taxon>Agaricomycetidae</taxon>
        <taxon>Boletales</taxon>
        <taxon>Coniophorineae</taxon>
        <taxon>Coniophoraceae</taxon>
        <taxon>Coniophora</taxon>
    </lineage>
</organism>
<evidence type="ECO:0000313" key="1">
    <source>
        <dbReference type="EMBL" id="EIW75166.1"/>
    </source>
</evidence>
<dbReference type="Proteomes" id="UP000053558">
    <property type="component" value="Unassembled WGS sequence"/>
</dbReference>
<protein>
    <submittedName>
        <fullName evidence="1">Uncharacterized protein</fullName>
    </submittedName>
</protein>
<dbReference type="AlphaFoldDB" id="A0A5M3M8A7"/>
<sequence length="151" mass="16507">MSPCHPDVVQASVLAVCDDEHAYLGDERTYIPQILSPECRAFLYILYIPSAMHLCWTTLISVAFTVGHGIELAGGDPMTSEAESCSGHVIDRQLYTLTCARITRRSDVMAPALFRRVPVPDVDSNLELIAGDDDEGLTLTAKPWPPTSGLF</sequence>